<comment type="caution">
    <text evidence="2">The sequence shown here is derived from an EMBL/GenBank/DDBJ whole genome shotgun (WGS) entry which is preliminary data.</text>
</comment>
<dbReference type="Pfam" id="PF02698">
    <property type="entry name" value="DUF218"/>
    <property type="match status" value="1"/>
</dbReference>
<dbReference type="InterPro" id="IPR003848">
    <property type="entry name" value="DUF218"/>
</dbReference>
<evidence type="ECO:0000313" key="3">
    <source>
        <dbReference type="Proteomes" id="UP000783390"/>
    </source>
</evidence>
<keyword evidence="3" id="KW-1185">Reference proteome</keyword>
<proteinExistence type="predicted"/>
<dbReference type="Gene3D" id="3.40.50.620">
    <property type="entry name" value="HUPs"/>
    <property type="match status" value="1"/>
</dbReference>
<dbReference type="PANTHER" id="PTHR30336">
    <property type="entry name" value="INNER MEMBRANE PROTEIN, PROBABLE PERMEASE"/>
    <property type="match status" value="1"/>
</dbReference>
<dbReference type="InterPro" id="IPR051599">
    <property type="entry name" value="Cell_Envelope_Assoc"/>
</dbReference>
<reference evidence="2 3" key="1">
    <citation type="submission" date="2021-03" db="EMBL/GenBank/DDBJ databases">
        <title>Genomic Encyclopedia of Type Strains, Phase IV (KMG-IV): sequencing the most valuable type-strain genomes for metagenomic binning, comparative biology and taxonomic classification.</title>
        <authorList>
            <person name="Goeker M."/>
        </authorList>
    </citation>
    <scope>NUCLEOTIDE SEQUENCE [LARGE SCALE GENOMIC DNA]</scope>
    <source>
        <strain evidence="2 3">DSM 3984</strain>
    </source>
</reference>
<dbReference type="Proteomes" id="UP000783390">
    <property type="component" value="Unassembled WGS sequence"/>
</dbReference>
<organism evidence="2 3">
    <name type="scientific">Clostridium moniliforme</name>
    <dbReference type="NCBI Taxonomy" id="39489"/>
    <lineage>
        <taxon>Bacteria</taxon>
        <taxon>Bacillati</taxon>
        <taxon>Bacillota</taxon>
        <taxon>Clostridia</taxon>
        <taxon>Eubacteriales</taxon>
        <taxon>Clostridiaceae</taxon>
        <taxon>Clostridium</taxon>
    </lineage>
</organism>
<name>A0ABS4F223_9CLOT</name>
<dbReference type="CDD" id="cd06259">
    <property type="entry name" value="YdcF-like"/>
    <property type="match status" value="1"/>
</dbReference>
<gene>
    <name evidence="2" type="ORF">J2Z53_001873</name>
</gene>
<evidence type="ECO:0000259" key="1">
    <source>
        <dbReference type="Pfam" id="PF02698"/>
    </source>
</evidence>
<dbReference type="PANTHER" id="PTHR30336:SF4">
    <property type="entry name" value="ENVELOPE BIOGENESIS FACTOR ELYC"/>
    <property type="match status" value="1"/>
</dbReference>
<feature type="domain" description="DUF218" evidence="1">
    <location>
        <begin position="4"/>
        <end position="109"/>
    </location>
</feature>
<dbReference type="EMBL" id="JAGGJZ010000005">
    <property type="protein sequence ID" value="MBP1890283.1"/>
    <property type="molecule type" value="Genomic_DNA"/>
</dbReference>
<accession>A0ABS4F223</accession>
<sequence>MATNIIVTGLGSGKISEALGMKRKLIKLGIPEEHILLEEKAKNTYENLTFSKEIMNLKNFKTAIIVSDRYHLARIKMICKNIKLKATFESYIYKYNKRSYILLILREVIAFIKDFFISKLNKK</sequence>
<evidence type="ECO:0000313" key="2">
    <source>
        <dbReference type="EMBL" id="MBP1890283.1"/>
    </source>
</evidence>
<protein>
    <submittedName>
        <fullName evidence="2">Uncharacterized SAM-binding protein YcdF (DUF218 family)</fullName>
    </submittedName>
</protein>
<dbReference type="InterPro" id="IPR014729">
    <property type="entry name" value="Rossmann-like_a/b/a_fold"/>
</dbReference>